<evidence type="ECO:0000259" key="5">
    <source>
        <dbReference type="PROSITE" id="PS50113"/>
    </source>
</evidence>
<dbReference type="Gene3D" id="6.10.250.3200">
    <property type="match status" value="1"/>
</dbReference>
<dbReference type="InterPro" id="IPR004089">
    <property type="entry name" value="MCPsignal_dom"/>
</dbReference>
<evidence type="ECO:0000259" key="4">
    <source>
        <dbReference type="PROSITE" id="PS50111"/>
    </source>
</evidence>
<dbReference type="InterPro" id="IPR001610">
    <property type="entry name" value="PAC"/>
</dbReference>
<dbReference type="NCBIfam" id="TIGR00229">
    <property type="entry name" value="sensory_box"/>
    <property type="match status" value="1"/>
</dbReference>
<dbReference type="SUPFAM" id="SSF55785">
    <property type="entry name" value="PYP-like sensor domain (PAS domain)"/>
    <property type="match status" value="1"/>
</dbReference>
<dbReference type="CDD" id="cd00130">
    <property type="entry name" value="PAS"/>
    <property type="match status" value="1"/>
</dbReference>
<organism evidence="6 7">
    <name type="scientific">Sphingobium lignivorans</name>
    <dbReference type="NCBI Taxonomy" id="2735886"/>
    <lineage>
        <taxon>Bacteria</taxon>
        <taxon>Pseudomonadati</taxon>
        <taxon>Pseudomonadota</taxon>
        <taxon>Alphaproteobacteria</taxon>
        <taxon>Sphingomonadales</taxon>
        <taxon>Sphingomonadaceae</taxon>
        <taxon>Sphingobium</taxon>
    </lineage>
</organism>
<sequence length="238" mass="26200">MVHDDEIAGRAEAVWAALDRSQAIVEFSTDGFILDVNQNFLTIFDYDRATLMGEHHRLLCSPEEIATDAYREFWRRLGRGDYLSGRFQRRARGGRIRWIQATYNPILDGAGKVARIFKIASDISRQVELEEEVKASLRAAERYQAELADRKAELESAMDRIGGIVTAIDRIASQTKMLAVNAAIEASRAGEAGVGFAIVANEVKKLAGDTRSATEQARLMMTSAGTVASPRVLVPLAA</sequence>
<dbReference type="PROSITE" id="PS50111">
    <property type="entry name" value="CHEMOTAXIS_TRANSDUC_2"/>
    <property type="match status" value="1"/>
</dbReference>
<evidence type="ECO:0000313" key="6">
    <source>
        <dbReference type="EMBL" id="MBB5984212.1"/>
    </source>
</evidence>
<dbReference type="SUPFAM" id="SSF58104">
    <property type="entry name" value="Methyl-accepting chemotaxis protein (MCP) signaling domain"/>
    <property type="match status" value="1"/>
</dbReference>
<keyword evidence="1 2" id="KW-0807">Transducer</keyword>
<feature type="coiled-coil region" evidence="3">
    <location>
        <begin position="126"/>
        <end position="160"/>
    </location>
</feature>
<dbReference type="PANTHER" id="PTHR32089">
    <property type="entry name" value="METHYL-ACCEPTING CHEMOTAXIS PROTEIN MCPB"/>
    <property type="match status" value="1"/>
</dbReference>
<accession>A0ABR6NAC4</accession>
<dbReference type="InterPro" id="IPR013655">
    <property type="entry name" value="PAS_fold_3"/>
</dbReference>
<reference evidence="6 7" key="1">
    <citation type="submission" date="2020-08" db="EMBL/GenBank/DDBJ databases">
        <title>Exploring microbial biodiversity for novel pathways involved in the catabolism of aromatic compounds derived from lignin.</title>
        <authorList>
            <person name="Elkins J."/>
        </authorList>
    </citation>
    <scope>NUCLEOTIDE SEQUENCE [LARGE SCALE GENOMIC DNA]</scope>
    <source>
        <strain evidence="6 7">B1D3A</strain>
    </source>
</reference>
<keyword evidence="3" id="KW-0175">Coiled coil</keyword>
<dbReference type="Gene3D" id="3.30.450.20">
    <property type="entry name" value="PAS domain"/>
    <property type="match status" value="1"/>
</dbReference>
<evidence type="ECO:0000256" key="3">
    <source>
        <dbReference type="SAM" id="Coils"/>
    </source>
</evidence>
<feature type="domain" description="PAC" evidence="5">
    <location>
        <begin position="81"/>
        <end position="135"/>
    </location>
</feature>
<evidence type="ECO:0000256" key="2">
    <source>
        <dbReference type="PROSITE-ProRule" id="PRU00284"/>
    </source>
</evidence>
<dbReference type="PROSITE" id="PS50113">
    <property type="entry name" value="PAC"/>
    <property type="match status" value="1"/>
</dbReference>
<feature type="domain" description="Methyl-accepting transducer" evidence="4">
    <location>
        <begin position="99"/>
        <end position="223"/>
    </location>
</feature>
<evidence type="ECO:0000313" key="7">
    <source>
        <dbReference type="Proteomes" id="UP001138540"/>
    </source>
</evidence>
<keyword evidence="7" id="KW-1185">Reference proteome</keyword>
<dbReference type="Pfam" id="PF08447">
    <property type="entry name" value="PAS_3"/>
    <property type="match status" value="1"/>
</dbReference>
<dbReference type="SMART" id="SM00086">
    <property type="entry name" value="PAC"/>
    <property type="match status" value="1"/>
</dbReference>
<dbReference type="PANTHER" id="PTHR32089:SF112">
    <property type="entry name" value="LYSOZYME-LIKE PROTEIN-RELATED"/>
    <property type="match status" value="1"/>
</dbReference>
<proteinExistence type="predicted"/>
<dbReference type="Proteomes" id="UP001138540">
    <property type="component" value="Unassembled WGS sequence"/>
</dbReference>
<gene>
    <name evidence="6" type="ORF">HNP60_000186</name>
</gene>
<protein>
    <submittedName>
        <fullName evidence="6">Methyl-accepting chemotaxis protein</fullName>
    </submittedName>
</protein>
<dbReference type="Pfam" id="PF00015">
    <property type="entry name" value="MCPsignal"/>
    <property type="match status" value="1"/>
</dbReference>
<comment type="caution">
    <text evidence="6">The sequence shown here is derived from an EMBL/GenBank/DDBJ whole genome shotgun (WGS) entry which is preliminary data.</text>
</comment>
<dbReference type="EMBL" id="JACHKA010000001">
    <property type="protein sequence ID" value="MBB5984212.1"/>
    <property type="molecule type" value="Genomic_DNA"/>
</dbReference>
<dbReference type="InterPro" id="IPR035965">
    <property type="entry name" value="PAS-like_dom_sf"/>
</dbReference>
<evidence type="ECO:0000256" key="1">
    <source>
        <dbReference type="ARBA" id="ARBA00023224"/>
    </source>
</evidence>
<name>A0ABR6NAC4_9SPHN</name>
<dbReference type="RefSeq" id="WP_184149062.1">
    <property type="nucleotide sequence ID" value="NZ_JACHKA010000001.1"/>
</dbReference>
<dbReference type="InterPro" id="IPR000014">
    <property type="entry name" value="PAS"/>
</dbReference>
<dbReference type="InterPro" id="IPR000700">
    <property type="entry name" value="PAS-assoc_C"/>
</dbReference>